<dbReference type="EMBL" id="CAJFCJ010000013">
    <property type="protein sequence ID" value="CAD5120859.1"/>
    <property type="molecule type" value="Genomic_DNA"/>
</dbReference>
<dbReference type="PRINTS" id="PR00305">
    <property type="entry name" value="1433ZETA"/>
</dbReference>
<dbReference type="Pfam" id="PF00244">
    <property type="entry name" value="14-3-3"/>
    <property type="match status" value="1"/>
</dbReference>
<protein>
    <recommendedName>
        <fullName evidence="2">14-3-3 domain-containing protein</fullName>
    </recommendedName>
</protein>
<reference evidence="3 4" key="1">
    <citation type="submission" date="2020-08" db="EMBL/GenBank/DDBJ databases">
        <authorList>
            <person name="Hejnol A."/>
        </authorList>
    </citation>
    <scope>NUCLEOTIDE SEQUENCE [LARGE SCALE GENOMIC DNA]</scope>
</reference>
<evidence type="ECO:0000313" key="4">
    <source>
        <dbReference type="Proteomes" id="UP000549394"/>
    </source>
</evidence>
<dbReference type="InterPro" id="IPR000308">
    <property type="entry name" value="14-3-3"/>
</dbReference>
<comment type="caution">
    <text evidence="3">The sequence shown here is derived from an EMBL/GenBank/DDBJ whole genome shotgun (WGS) entry which is preliminary data.</text>
</comment>
<proteinExistence type="inferred from homology"/>
<keyword evidence="4" id="KW-1185">Reference proteome</keyword>
<dbReference type="OrthoDB" id="10260625at2759"/>
<dbReference type="Proteomes" id="UP000549394">
    <property type="component" value="Unassembled WGS sequence"/>
</dbReference>
<evidence type="ECO:0000259" key="2">
    <source>
        <dbReference type="SMART" id="SM00101"/>
    </source>
</evidence>
<feature type="domain" description="14-3-3" evidence="2">
    <location>
        <begin position="40"/>
        <end position="266"/>
    </location>
</feature>
<dbReference type="InterPro" id="IPR036815">
    <property type="entry name" value="14-3-3_dom_sf"/>
</dbReference>
<dbReference type="AlphaFoldDB" id="A0A7I8VWX6"/>
<organism evidence="3 4">
    <name type="scientific">Dimorphilus gyrociliatus</name>
    <dbReference type="NCBI Taxonomy" id="2664684"/>
    <lineage>
        <taxon>Eukaryota</taxon>
        <taxon>Metazoa</taxon>
        <taxon>Spiralia</taxon>
        <taxon>Lophotrochozoa</taxon>
        <taxon>Annelida</taxon>
        <taxon>Polychaeta</taxon>
        <taxon>Polychaeta incertae sedis</taxon>
        <taxon>Dinophilidae</taxon>
        <taxon>Dimorphilus</taxon>
    </lineage>
</organism>
<sequence length="266" mass="30116">MKSYNYRFNEASIVALSTDALYVSHQSVRLEIRLNMADLREALLFTAKIAEGAERFDDMLTFMESIVDLGNDLTDEERGLLSLACSEKTMSPIRSWRIIKAILSFESEESHATLANNYLNELADEIRNLTSQTISMICNKLLPNATTAENKAFYYKMAADYNRYRAEIEKPNSQERKEVGEKCLAGYAMASEAAKNLPAYDPVRLGINLNLSVLYSDILDDEKRACEIGREALRSSSAELENANEVHYSLALPIMSILRENLVKWE</sequence>
<name>A0A7I8VWX6_9ANNE</name>
<dbReference type="CDD" id="cd08774">
    <property type="entry name" value="14-3-3"/>
    <property type="match status" value="1"/>
</dbReference>
<dbReference type="PIRSF" id="PIRSF000868">
    <property type="entry name" value="14-3-3"/>
    <property type="match status" value="1"/>
</dbReference>
<dbReference type="PANTHER" id="PTHR18860">
    <property type="entry name" value="14-3-3 PROTEIN"/>
    <property type="match status" value="1"/>
</dbReference>
<dbReference type="Gene3D" id="1.20.190.20">
    <property type="entry name" value="14-3-3 domain"/>
    <property type="match status" value="1"/>
</dbReference>
<evidence type="ECO:0000256" key="1">
    <source>
        <dbReference type="ARBA" id="ARBA00006141"/>
    </source>
</evidence>
<comment type="similarity">
    <text evidence="1">Belongs to the 14-3-3 family.</text>
</comment>
<accession>A0A7I8VWX6</accession>
<dbReference type="SMART" id="SM00101">
    <property type="entry name" value="14_3_3"/>
    <property type="match status" value="1"/>
</dbReference>
<evidence type="ECO:0000313" key="3">
    <source>
        <dbReference type="EMBL" id="CAD5120859.1"/>
    </source>
</evidence>
<dbReference type="SUPFAM" id="SSF48445">
    <property type="entry name" value="14-3-3 protein"/>
    <property type="match status" value="1"/>
</dbReference>
<gene>
    <name evidence="3" type="ORF">DGYR_LOCUS8882</name>
</gene>
<dbReference type="InterPro" id="IPR023410">
    <property type="entry name" value="14-3-3_domain"/>
</dbReference>